<feature type="domain" description="FRG" evidence="1">
    <location>
        <begin position="22"/>
        <end position="127"/>
    </location>
</feature>
<evidence type="ECO:0000313" key="2">
    <source>
        <dbReference type="EMBL" id="SNQ30259.1"/>
    </source>
</evidence>
<proteinExistence type="predicted"/>
<dbReference type="Proteomes" id="UP000243463">
    <property type="component" value="Unassembled WGS sequence"/>
</dbReference>
<protein>
    <submittedName>
        <fullName evidence="2">FRG domain-containing protein</fullName>
    </submittedName>
</protein>
<dbReference type="RefSeq" id="WP_088824426.1">
    <property type="nucleotide sequence ID" value="NZ_FZLN01000010.1"/>
</dbReference>
<accession>A0A217EIC6</accession>
<dbReference type="EMBL" id="FZLN01000010">
    <property type="protein sequence ID" value="SNQ30259.1"/>
    <property type="molecule type" value="Genomic_DNA"/>
</dbReference>
<evidence type="ECO:0000259" key="1">
    <source>
        <dbReference type="SMART" id="SM00901"/>
    </source>
</evidence>
<organism evidence="2 3">
    <name type="scientific">Acinetobacter apis</name>
    <dbReference type="NCBI Taxonomy" id="1229165"/>
    <lineage>
        <taxon>Bacteria</taxon>
        <taxon>Pseudomonadati</taxon>
        <taxon>Pseudomonadota</taxon>
        <taxon>Gammaproteobacteria</taxon>
        <taxon>Moraxellales</taxon>
        <taxon>Moraxellaceae</taxon>
        <taxon>Acinetobacter</taxon>
    </lineage>
</organism>
<name>A0A217EIC6_9GAMM</name>
<dbReference type="Pfam" id="PF08867">
    <property type="entry name" value="FRG"/>
    <property type="match status" value="1"/>
</dbReference>
<sequence length="500" mass="57674">MRIATVANIEEAIDLAEDFKRQGKYNWFRGQECTDWLPSSSLERKLRGGSNIEELNEEVIRFLHWANRIPELAYLNDPSNEHALYAILQHYGYPTSYIDFTTEPSVAGFFASDTNKNPVRGTVSAIFCLNTKDLVKFYEENLNFFNKHMGENLKVEPVTVDVSNLWRLQAQHGHFLNTNHPWYEIYSVDKIEFPWTGPAAYPQRDQIYPPQKSHLEHLLDEFQCLERRRKGKLNMDELIKKSVNIVEIPYLSNSLRYEESNFSVIPTLLNSWGGKTLSNWFIERREQFHIVTGKAFDIKVRYMSGAPAPHLQIKNAFRSALLGNSDLRTYAVNWKIIGLEKQLDYERYLKAIQSAWNGMRNLPYHDDDIAIAMEAITQLFLIGNCNSPLGPIMSDAFSKWVSDAHEVEFGSDEVNTISRAYCSSNFLMQCLDSRWKKTCKDQEIVSSAFKALDACSKPNYIFDFDKFVKLFAHQIIPAQLASGRPLILFNPARLDFFGNP</sequence>
<dbReference type="InterPro" id="IPR014966">
    <property type="entry name" value="FRG-dom"/>
</dbReference>
<evidence type="ECO:0000313" key="3">
    <source>
        <dbReference type="Proteomes" id="UP000243463"/>
    </source>
</evidence>
<gene>
    <name evidence="2" type="ORF">SAMN05444584_2248</name>
</gene>
<keyword evidence="3" id="KW-1185">Reference proteome</keyword>
<dbReference type="OrthoDB" id="9816036at2"/>
<reference evidence="3" key="1">
    <citation type="submission" date="2017-06" db="EMBL/GenBank/DDBJ databases">
        <authorList>
            <person name="Varghese N."/>
            <person name="Submissions S."/>
        </authorList>
    </citation>
    <scope>NUCLEOTIDE SEQUENCE [LARGE SCALE GENOMIC DNA]</scope>
    <source>
        <strain evidence="3">ANC 5114</strain>
    </source>
</reference>
<dbReference type="AlphaFoldDB" id="A0A217EIC6"/>
<dbReference type="SMART" id="SM00901">
    <property type="entry name" value="FRG"/>
    <property type="match status" value="1"/>
</dbReference>